<evidence type="ECO:0000313" key="2">
    <source>
        <dbReference type="Proteomes" id="UP000078046"/>
    </source>
</evidence>
<dbReference type="GO" id="GO:0005761">
    <property type="term" value="C:mitochondrial ribosome"/>
    <property type="evidence" value="ECO:0007669"/>
    <property type="project" value="InterPro"/>
</dbReference>
<dbReference type="AlphaFoldDB" id="A0A177B335"/>
<organism evidence="1 2">
    <name type="scientific">Intoshia linei</name>
    <dbReference type="NCBI Taxonomy" id="1819745"/>
    <lineage>
        <taxon>Eukaryota</taxon>
        <taxon>Metazoa</taxon>
        <taxon>Spiralia</taxon>
        <taxon>Lophotrochozoa</taxon>
        <taxon>Mesozoa</taxon>
        <taxon>Orthonectida</taxon>
        <taxon>Rhopaluridae</taxon>
        <taxon>Intoshia</taxon>
    </lineage>
</organism>
<dbReference type="GO" id="GO:0003723">
    <property type="term" value="F:RNA binding"/>
    <property type="evidence" value="ECO:0007669"/>
    <property type="project" value="TreeGrafter"/>
</dbReference>
<sequence length="216" mass="25076">MKFSLVNFDKWTRKPFRFNVKYPYNIYKYAKPVYLKNFVSGKEVNKKTIPCLMELTNILECLKDNDMDDRKCTKQINLHVDCQDKVSWKKSSQNVTKSNSAGWLSSSDLNKLMKRYPLPHKMCLGWGKINRRSILIFSNLISLYMSSAYELKDILSKSLFEASKGVPPCNLPKRCNCCTCFLKKHAYISISPLQVAITNDVGERGIHRVMLLRDRT</sequence>
<dbReference type="InterPro" id="IPR009069">
    <property type="entry name" value="Cys_alpha_HP_mot_SF"/>
</dbReference>
<proteinExistence type="predicted"/>
<evidence type="ECO:0000313" key="1">
    <source>
        <dbReference type="EMBL" id="OAF68695.1"/>
    </source>
</evidence>
<dbReference type="PANTHER" id="PTHR31278">
    <property type="entry name" value="CHCHD1"/>
    <property type="match status" value="1"/>
</dbReference>
<dbReference type="InterPro" id="IPR033620">
    <property type="entry name" value="Ribosomal_mS37_met"/>
</dbReference>
<dbReference type="SUPFAM" id="SSF47072">
    <property type="entry name" value="Cysteine alpha-hairpin motif"/>
    <property type="match status" value="1"/>
</dbReference>
<reference evidence="1 2" key="1">
    <citation type="submission" date="2016-04" db="EMBL/GenBank/DDBJ databases">
        <title>The genome of Intoshia linei affirms orthonectids as highly simplified spiralians.</title>
        <authorList>
            <person name="Mikhailov K.V."/>
            <person name="Slusarev G.S."/>
            <person name="Nikitin M.A."/>
            <person name="Logacheva M.D."/>
            <person name="Penin A."/>
            <person name="Aleoshin V."/>
            <person name="Panchin Y.V."/>
        </authorList>
    </citation>
    <scope>NUCLEOTIDE SEQUENCE [LARGE SCALE GENOMIC DNA]</scope>
    <source>
        <strain evidence="1">Intl2013</strain>
        <tissue evidence="1">Whole animal</tissue>
    </source>
</reference>
<keyword evidence="2" id="KW-1185">Reference proteome</keyword>
<dbReference type="GO" id="GO:0032543">
    <property type="term" value="P:mitochondrial translation"/>
    <property type="evidence" value="ECO:0007669"/>
    <property type="project" value="InterPro"/>
</dbReference>
<dbReference type="GO" id="GO:0005654">
    <property type="term" value="C:nucleoplasm"/>
    <property type="evidence" value="ECO:0007669"/>
    <property type="project" value="TreeGrafter"/>
</dbReference>
<comment type="caution">
    <text evidence="1">The sequence shown here is derived from an EMBL/GenBank/DDBJ whole genome shotgun (WGS) entry which is preliminary data.</text>
</comment>
<dbReference type="EMBL" id="LWCA01000402">
    <property type="protein sequence ID" value="OAF68695.1"/>
    <property type="molecule type" value="Genomic_DNA"/>
</dbReference>
<protein>
    <submittedName>
        <fullName evidence="1">Uncharacterized protein</fullName>
    </submittedName>
</protein>
<dbReference type="PANTHER" id="PTHR31278:SF2">
    <property type="entry name" value="SMALL RIBOSOMAL SUBUNIT PROTEIN MS37"/>
    <property type="match status" value="1"/>
</dbReference>
<gene>
    <name evidence="1" type="ORF">A3Q56_03567</name>
</gene>
<dbReference type="Proteomes" id="UP000078046">
    <property type="component" value="Unassembled WGS sequence"/>
</dbReference>
<dbReference type="OrthoDB" id="5825849at2759"/>
<accession>A0A177B335</accession>
<name>A0A177B335_9BILA</name>